<dbReference type="Pfam" id="PF01757">
    <property type="entry name" value="Acyl_transf_3"/>
    <property type="match status" value="1"/>
</dbReference>
<dbReference type="PANTHER" id="PTHR40074">
    <property type="entry name" value="O-ACETYLTRANSFERASE WECH"/>
    <property type="match status" value="1"/>
</dbReference>
<dbReference type="PATRIC" id="fig|69222.5.peg.402"/>
<name>A0A014M5G9_9GAMM</name>
<evidence type="ECO:0000313" key="9">
    <source>
        <dbReference type="EMBL" id="EXU77086.1"/>
    </source>
</evidence>
<dbReference type="InterPro" id="IPR002656">
    <property type="entry name" value="Acyl_transf_3_dom"/>
</dbReference>
<feature type="transmembrane region" description="Helical" evidence="7">
    <location>
        <begin position="285"/>
        <end position="304"/>
    </location>
</feature>
<feature type="transmembrane region" description="Helical" evidence="7">
    <location>
        <begin position="119"/>
        <end position="140"/>
    </location>
</feature>
<organism evidence="9 10">
    <name type="scientific">Erwinia mallotivora</name>
    <dbReference type="NCBI Taxonomy" id="69222"/>
    <lineage>
        <taxon>Bacteria</taxon>
        <taxon>Pseudomonadati</taxon>
        <taxon>Pseudomonadota</taxon>
        <taxon>Gammaproteobacteria</taxon>
        <taxon>Enterobacterales</taxon>
        <taxon>Erwiniaceae</taxon>
        <taxon>Erwinia</taxon>
    </lineage>
</organism>
<dbReference type="GO" id="GO:0016413">
    <property type="term" value="F:O-acetyltransferase activity"/>
    <property type="evidence" value="ECO:0007669"/>
    <property type="project" value="TreeGrafter"/>
</dbReference>
<evidence type="ECO:0000256" key="6">
    <source>
        <dbReference type="ARBA" id="ARBA00023136"/>
    </source>
</evidence>
<evidence type="ECO:0000313" key="10">
    <source>
        <dbReference type="Proteomes" id="UP000019918"/>
    </source>
</evidence>
<feature type="transmembrane region" description="Helical" evidence="7">
    <location>
        <begin position="152"/>
        <end position="169"/>
    </location>
</feature>
<evidence type="ECO:0000256" key="1">
    <source>
        <dbReference type="ARBA" id="ARBA00004651"/>
    </source>
</evidence>
<comment type="caution">
    <text evidence="9">The sequence shown here is derived from an EMBL/GenBank/DDBJ whole genome shotgun (WGS) entry which is preliminary data.</text>
</comment>
<reference evidence="9 10" key="1">
    <citation type="submission" date="2014-02" db="EMBL/GenBank/DDBJ databases">
        <title>Draft genome of Erwinia mallotivora strain BT-MARDI, a papaya dieback pathogen.</title>
        <authorList>
            <person name="Redzuan R."/>
            <person name="Abu Bakar N."/>
            <person name="Badrun R."/>
            <person name="Mohd Raih M.F."/>
            <person name="Rozano L."/>
            <person name="Mat Amin N."/>
        </authorList>
    </citation>
    <scope>NUCLEOTIDE SEQUENCE [LARGE SCALE GENOMIC DNA]</scope>
    <source>
        <strain evidence="9 10">BT-MARDI</strain>
    </source>
</reference>
<dbReference type="PANTHER" id="PTHR40074:SF2">
    <property type="entry name" value="O-ACETYLTRANSFERASE WECH"/>
    <property type="match status" value="1"/>
</dbReference>
<dbReference type="AlphaFoldDB" id="A0A014M5G9"/>
<keyword evidence="6 7" id="KW-0472">Membrane</keyword>
<evidence type="ECO:0000256" key="5">
    <source>
        <dbReference type="ARBA" id="ARBA00022989"/>
    </source>
</evidence>
<dbReference type="OrthoDB" id="1072135at2"/>
<evidence type="ECO:0000259" key="8">
    <source>
        <dbReference type="Pfam" id="PF01757"/>
    </source>
</evidence>
<dbReference type="STRING" id="69222.BG55_01860"/>
<feature type="transmembrane region" description="Helical" evidence="7">
    <location>
        <begin position="310"/>
        <end position="335"/>
    </location>
</feature>
<dbReference type="RefSeq" id="WP_034933695.1">
    <property type="nucleotide sequence ID" value="NZ_JFHN01000018.1"/>
</dbReference>
<feature type="transmembrane region" description="Helical" evidence="7">
    <location>
        <begin position="215"/>
        <end position="239"/>
    </location>
</feature>
<dbReference type="Proteomes" id="UP000019918">
    <property type="component" value="Unassembled WGS sequence"/>
</dbReference>
<evidence type="ECO:0000256" key="3">
    <source>
        <dbReference type="ARBA" id="ARBA00022475"/>
    </source>
</evidence>
<keyword evidence="10" id="KW-1185">Reference proteome</keyword>
<feature type="transmembrane region" description="Helical" evidence="7">
    <location>
        <begin position="42"/>
        <end position="62"/>
    </location>
</feature>
<proteinExistence type="inferred from homology"/>
<evidence type="ECO:0000256" key="4">
    <source>
        <dbReference type="ARBA" id="ARBA00022692"/>
    </source>
</evidence>
<protein>
    <submittedName>
        <fullName evidence="9">Membrane protein</fullName>
    </submittedName>
</protein>
<comment type="similarity">
    <text evidence="2">Belongs to the acyltransferase 3 family.</text>
</comment>
<keyword evidence="3" id="KW-1003">Cell membrane</keyword>
<accession>A0A014M5G9</accession>
<evidence type="ECO:0000256" key="7">
    <source>
        <dbReference type="SAM" id="Phobius"/>
    </source>
</evidence>
<dbReference type="GO" id="GO:0005886">
    <property type="term" value="C:plasma membrane"/>
    <property type="evidence" value="ECO:0007669"/>
    <property type="project" value="UniProtKB-SubCell"/>
</dbReference>
<keyword evidence="5 7" id="KW-1133">Transmembrane helix</keyword>
<gene>
    <name evidence="9" type="ORF">BG55_01860</name>
</gene>
<comment type="subcellular location">
    <subcellularLocation>
        <location evidence="1">Cell membrane</location>
        <topology evidence="1">Multi-pass membrane protein</topology>
    </subcellularLocation>
</comment>
<feature type="transmembrane region" description="Helical" evidence="7">
    <location>
        <begin position="82"/>
        <end position="99"/>
    </location>
</feature>
<feature type="transmembrane region" description="Helical" evidence="7">
    <location>
        <begin position="191"/>
        <end position="208"/>
    </location>
</feature>
<evidence type="ECO:0000256" key="2">
    <source>
        <dbReference type="ARBA" id="ARBA00007400"/>
    </source>
</evidence>
<dbReference type="EMBL" id="JFHN01000018">
    <property type="protein sequence ID" value="EXU77086.1"/>
    <property type="molecule type" value="Genomic_DNA"/>
</dbReference>
<feature type="domain" description="Acyltransferase 3" evidence="8">
    <location>
        <begin position="19"/>
        <end position="335"/>
    </location>
</feature>
<sequence>MIVTRTQAFKTINLKLLTLLATFLVILLHTAAVPFSYFHLAWSVSVTYEVLGRIAFPLYLLIAGYHSLNKNESLLSTLKKRVMNLVIPLIVWSAIYLFYNQRINANTQAISFLELFSKPAYPHLWFIYTLILLYLVTPLLNTFIQNGSRQRINYTLAVWFALASVYMLFDNVKINLLESQPIPSPSNIDKVIYLSGFYIIGGVVRRFNINPKVTISTIIFIISTVLTAVMTYSLSISTFAPNRVFLFYSAPTLVVVSLSCFFMLLNAEFRWKKWVFNLVRSLSRLSLGIFFVHIIVLETILSFLRINFEGYYSALTIPLVALACFVISAAIVWLLRLIPLLRKIT</sequence>
<feature type="transmembrane region" description="Helical" evidence="7">
    <location>
        <begin position="245"/>
        <end position="265"/>
    </location>
</feature>
<dbReference type="GO" id="GO:0009246">
    <property type="term" value="P:enterobacterial common antigen biosynthetic process"/>
    <property type="evidence" value="ECO:0007669"/>
    <property type="project" value="TreeGrafter"/>
</dbReference>
<keyword evidence="4 7" id="KW-0812">Transmembrane</keyword>